<comment type="caution">
    <text evidence="1">The sequence shown here is derived from an EMBL/GenBank/DDBJ whole genome shotgun (WGS) entry which is preliminary data.</text>
</comment>
<proteinExistence type="predicted"/>
<sequence>MKFSFQTCVIVLFASLIGVASCKKLDDEPDVGQVSLVSRLYISFRDYQPNSSSIKNLFIVDPADTNNLDNIYQYLSLAKGGGAVIFDPDAKAVFQASEGSIAQDTFIQRIALDDVYGIPGNASAIGYTGFRNVRGLAYYTYAQQVGNTGSSVTNFLLAATGGNMLYAISRPEGKGSTGGSKIIDKQISLGDIEPVSLNLLQGNTADKNEKWVLIGFNDQAKNRIGFAVYKGLKQELIDRARDTIINKDRFQPALTVYVEGKTDLQAVSYAPNKKLFAVATGKGGEVLFFRNPTELFDGTGDKTIQPDYVIGGTNTGLKKPTGVAIDDRIENGKFFYVSDTENRTISRFKLEDQGNTAPELTKTYGTMTPNYIFLDARERPNF</sequence>
<organism evidence="1 2">
    <name type="scientific">Sphingobacterium puteale</name>
    <dbReference type="NCBI Taxonomy" id="2420510"/>
    <lineage>
        <taxon>Bacteria</taxon>
        <taxon>Pseudomonadati</taxon>
        <taxon>Bacteroidota</taxon>
        <taxon>Sphingobacteriia</taxon>
        <taxon>Sphingobacteriales</taxon>
        <taxon>Sphingobacteriaceae</taxon>
        <taxon>Sphingobacterium</taxon>
    </lineage>
</organism>
<evidence type="ECO:0008006" key="3">
    <source>
        <dbReference type="Google" id="ProtNLM"/>
    </source>
</evidence>
<gene>
    <name evidence="1" type="ORF">D7322_21455</name>
</gene>
<name>A0A420VTL9_9SPHI</name>
<dbReference type="Gene3D" id="2.120.10.30">
    <property type="entry name" value="TolB, C-terminal domain"/>
    <property type="match status" value="1"/>
</dbReference>
<dbReference type="InterPro" id="IPR011042">
    <property type="entry name" value="6-blade_b-propeller_TolB-like"/>
</dbReference>
<accession>A0A420VTL9</accession>
<reference evidence="1 2" key="1">
    <citation type="submission" date="2018-10" db="EMBL/GenBank/DDBJ databases">
        <title>Sphingobacterium sp. M05W1-28.</title>
        <authorList>
            <person name="Cai H."/>
        </authorList>
    </citation>
    <scope>NUCLEOTIDE SEQUENCE [LARGE SCALE GENOMIC DNA]</scope>
    <source>
        <strain evidence="1 2">M05W1-28</strain>
    </source>
</reference>
<dbReference type="EMBL" id="RBWS01000018">
    <property type="protein sequence ID" value="RKO69569.1"/>
    <property type="molecule type" value="Genomic_DNA"/>
</dbReference>
<keyword evidence="2" id="KW-1185">Reference proteome</keyword>
<evidence type="ECO:0000313" key="2">
    <source>
        <dbReference type="Proteomes" id="UP000282423"/>
    </source>
</evidence>
<protein>
    <recommendedName>
        <fullName evidence="3">DUF4374 domain-containing protein</fullName>
    </recommendedName>
</protein>
<dbReference type="SUPFAM" id="SSF75011">
    <property type="entry name" value="3-carboxy-cis,cis-mucoante lactonizing enzyme"/>
    <property type="match status" value="1"/>
</dbReference>
<dbReference type="Proteomes" id="UP000282423">
    <property type="component" value="Unassembled WGS sequence"/>
</dbReference>
<dbReference type="RefSeq" id="WP_121126271.1">
    <property type="nucleotide sequence ID" value="NZ_RBWS01000018.1"/>
</dbReference>
<evidence type="ECO:0000313" key="1">
    <source>
        <dbReference type="EMBL" id="RKO69569.1"/>
    </source>
</evidence>
<dbReference type="PROSITE" id="PS51257">
    <property type="entry name" value="PROKAR_LIPOPROTEIN"/>
    <property type="match status" value="1"/>
</dbReference>
<dbReference type="OrthoDB" id="697094at2"/>
<dbReference type="AlphaFoldDB" id="A0A420VTL9"/>